<dbReference type="Pfam" id="PF02219">
    <property type="entry name" value="MTHFR"/>
    <property type="match status" value="1"/>
</dbReference>
<evidence type="ECO:0000256" key="10">
    <source>
        <dbReference type="ARBA" id="ARBA00034478"/>
    </source>
</evidence>
<dbReference type="NCBIfam" id="TIGR00676">
    <property type="entry name" value="fadh2"/>
    <property type="match status" value="1"/>
</dbReference>
<dbReference type="Gene3D" id="3.20.20.220">
    <property type="match status" value="1"/>
</dbReference>
<evidence type="ECO:0000256" key="6">
    <source>
        <dbReference type="ARBA" id="ARBA00022827"/>
    </source>
</evidence>
<evidence type="ECO:0000256" key="4">
    <source>
        <dbReference type="ARBA" id="ARBA00022605"/>
    </source>
</evidence>
<evidence type="ECO:0000256" key="11">
    <source>
        <dbReference type="ARBA" id="ARBA00048628"/>
    </source>
</evidence>
<dbReference type="AlphaFoldDB" id="F4LLK8"/>
<dbReference type="CDD" id="cd00537">
    <property type="entry name" value="MTHFR"/>
    <property type="match status" value="1"/>
</dbReference>
<dbReference type="GO" id="GO:0005829">
    <property type="term" value="C:cytosol"/>
    <property type="evidence" value="ECO:0007669"/>
    <property type="project" value="InterPro"/>
</dbReference>
<sequence length="295" mass="31911">MKLSKLFKKGRQSFSFEIFPPKHDEALRDIGETLDILAGCSPDFISVTFGAGGSETGRRTIDLAKRIKNEYALEPLVHLTCLNGTEAEVEGWLHELEDAGIENVLALRGDRRGEAATGSRFSYASDLVSFIRTRFPSFCVAGACYPESHPESPDRVSDVRALADKVRAGTDFLISQLFFENGLFSGFCERCRIAGITVPVAAGIMPVVNKKQIEKMTGLCGASVPPQLARILDRYGDNPAALRDAGLAYAENQIVDLAASGADGIHLYTMNNPAVAKQIAEGIKNILPHRAPVSA</sequence>
<dbReference type="RefSeq" id="WP_013758379.1">
    <property type="nucleotide sequence ID" value="NC_015500.1"/>
</dbReference>
<dbReference type="InterPro" id="IPR004620">
    <property type="entry name" value="MTHF_reductase_bac"/>
</dbReference>
<keyword evidence="8" id="KW-0520">NAD</keyword>
<keyword evidence="7 12" id="KW-0560">Oxidoreductase</keyword>
<evidence type="ECO:0000256" key="12">
    <source>
        <dbReference type="RuleBase" id="RU003862"/>
    </source>
</evidence>
<comment type="similarity">
    <text evidence="3 12">Belongs to the methylenetetrahydrofolate reductase family.</text>
</comment>
<dbReference type="HOGENOM" id="CLU_025841_0_2_12"/>
<accession>F4LLK8</accession>
<dbReference type="EC" id="1.5.1.54" evidence="12"/>
<keyword evidence="5 12" id="KW-0285">Flavoprotein</keyword>
<dbReference type="UniPathway" id="UPA00193"/>
<dbReference type="OrthoDB" id="9812555at2"/>
<dbReference type="GO" id="GO:0106312">
    <property type="term" value="F:methylenetetrahydrofolate reductase (NADH) activity"/>
    <property type="evidence" value="ECO:0007669"/>
    <property type="project" value="UniProtKB-EC"/>
</dbReference>
<dbReference type="GO" id="GO:0009086">
    <property type="term" value="P:methionine biosynthetic process"/>
    <property type="evidence" value="ECO:0007669"/>
    <property type="project" value="UniProtKB-KW"/>
</dbReference>
<dbReference type="InterPro" id="IPR003171">
    <property type="entry name" value="Mehydrof_redctse-like"/>
</dbReference>
<evidence type="ECO:0000256" key="1">
    <source>
        <dbReference type="ARBA" id="ARBA00001974"/>
    </source>
</evidence>
<dbReference type="GO" id="GO:0071949">
    <property type="term" value="F:FAD binding"/>
    <property type="evidence" value="ECO:0007669"/>
    <property type="project" value="TreeGrafter"/>
</dbReference>
<protein>
    <recommendedName>
        <fullName evidence="12">Methylenetetrahydrofolate reductase</fullName>
        <ecNumber evidence="12">1.5.1.54</ecNumber>
    </recommendedName>
</protein>
<gene>
    <name evidence="13" type="ordered locus">Trebr_1244</name>
</gene>
<proteinExistence type="inferred from homology"/>
<dbReference type="eggNOG" id="COG0685">
    <property type="taxonomic scope" value="Bacteria"/>
</dbReference>
<reference evidence="14" key="1">
    <citation type="submission" date="2011-04" db="EMBL/GenBank/DDBJ databases">
        <title>The complete genome of Treponema brennaborense DSM 12168.</title>
        <authorList>
            <person name="Lucas S."/>
            <person name="Han J."/>
            <person name="Lapidus A."/>
            <person name="Bruce D."/>
            <person name="Goodwin L."/>
            <person name="Pitluck S."/>
            <person name="Peters L."/>
            <person name="Kyrpides N."/>
            <person name="Mavromatis K."/>
            <person name="Ivanova N."/>
            <person name="Mikhailova N."/>
            <person name="Pagani I."/>
            <person name="Teshima H."/>
            <person name="Detter J.C."/>
            <person name="Tapia R."/>
            <person name="Han C."/>
            <person name="Land M."/>
            <person name="Hauser L."/>
            <person name="Markowitz V."/>
            <person name="Cheng J.-F."/>
            <person name="Hugenholtz P."/>
            <person name="Woyke T."/>
            <person name="Wu D."/>
            <person name="Gronow S."/>
            <person name="Wellnitz S."/>
            <person name="Brambilla E."/>
            <person name="Klenk H.-P."/>
            <person name="Eisen J.A."/>
        </authorList>
    </citation>
    <scope>NUCLEOTIDE SEQUENCE [LARGE SCALE GENOMIC DNA]</scope>
    <source>
        <strain evidence="14">DSM 12168 / CIP 105900 / DD5/3</strain>
    </source>
</reference>
<evidence type="ECO:0000256" key="3">
    <source>
        <dbReference type="ARBA" id="ARBA00006743"/>
    </source>
</evidence>
<evidence type="ECO:0000256" key="2">
    <source>
        <dbReference type="ARBA" id="ARBA00004777"/>
    </source>
</evidence>
<dbReference type="InterPro" id="IPR029041">
    <property type="entry name" value="FAD-linked_oxidoreductase-like"/>
</dbReference>
<keyword evidence="14" id="KW-1185">Reference proteome</keyword>
<keyword evidence="9" id="KW-0486">Methionine biosynthesis</keyword>
<comment type="pathway">
    <text evidence="10">Amino-acid biosynthesis; L-methionine biosynthesis via de novo pathway.</text>
</comment>
<comment type="cofactor">
    <cofactor evidence="1 12">
        <name>FAD</name>
        <dbReference type="ChEBI" id="CHEBI:57692"/>
    </cofactor>
</comment>
<evidence type="ECO:0000313" key="14">
    <source>
        <dbReference type="Proteomes" id="UP000006546"/>
    </source>
</evidence>
<dbReference type="PANTHER" id="PTHR45754:SF3">
    <property type="entry name" value="METHYLENETETRAHYDROFOLATE REDUCTASE (NADPH)"/>
    <property type="match status" value="1"/>
</dbReference>
<dbReference type="GO" id="GO:0035999">
    <property type="term" value="P:tetrahydrofolate interconversion"/>
    <property type="evidence" value="ECO:0007669"/>
    <property type="project" value="UniProtKB-UniPathway"/>
</dbReference>
<evidence type="ECO:0000313" key="13">
    <source>
        <dbReference type="EMBL" id="AEE16672.1"/>
    </source>
</evidence>
<keyword evidence="6 12" id="KW-0274">FAD</keyword>
<dbReference type="Proteomes" id="UP000006546">
    <property type="component" value="Chromosome"/>
</dbReference>
<dbReference type="STRING" id="906968.Trebr_1244"/>
<dbReference type="EMBL" id="CP002696">
    <property type="protein sequence ID" value="AEE16672.1"/>
    <property type="molecule type" value="Genomic_DNA"/>
</dbReference>
<comment type="catalytic activity">
    <reaction evidence="11">
        <text>(6S)-5-methyl-5,6,7,8-tetrahydrofolate + NAD(+) = (6R)-5,10-methylene-5,6,7,8-tetrahydrofolate + NADH + H(+)</text>
        <dbReference type="Rhea" id="RHEA:19821"/>
        <dbReference type="ChEBI" id="CHEBI:15378"/>
        <dbReference type="ChEBI" id="CHEBI:15636"/>
        <dbReference type="ChEBI" id="CHEBI:18608"/>
        <dbReference type="ChEBI" id="CHEBI:57540"/>
        <dbReference type="ChEBI" id="CHEBI:57945"/>
        <dbReference type="EC" id="1.5.1.54"/>
    </reaction>
    <physiologicalReaction direction="right-to-left" evidence="11">
        <dbReference type="Rhea" id="RHEA:19823"/>
    </physiologicalReaction>
</comment>
<comment type="pathway">
    <text evidence="2 12">One-carbon metabolism; tetrahydrofolate interconversion.</text>
</comment>
<evidence type="ECO:0000256" key="8">
    <source>
        <dbReference type="ARBA" id="ARBA00023027"/>
    </source>
</evidence>
<organism evidence="13 14">
    <name type="scientific">Treponema brennaborense (strain DSM 12168 / CIP 105900 / DD5/3)</name>
    <dbReference type="NCBI Taxonomy" id="906968"/>
    <lineage>
        <taxon>Bacteria</taxon>
        <taxon>Pseudomonadati</taxon>
        <taxon>Spirochaetota</taxon>
        <taxon>Spirochaetia</taxon>
        <taxon>Spirochaetales</taxon>
        <taxon>Treponemataceae</taxon>
        <taxon>Treponema</taxon>
    </lineage>
</organism>
<dbReference type="KEGG" id="tbe:Trebr_1244"/>
<evidence type="ECO:0000256" key="9">
    <source>
        <dbReference type="ARBA" id="ARBA00023167"/>
    </source>
</evidence>
<dbReference type="SUPFAM" id="SSF51730">
    <property type="entry name" value="FAD-linked oxidoreductase"/>
    <property type="match status" value="1"/>
</dbReference>
<evidence type="ECO:0000256" key="7">
    <source>
        <dbReference type="ARBA" id="ARBA00023002"/>
    </source>
</evidence>
<evidence type="ECO:0000256" key="5">
    <source>
        <dbReference type="ARBA" id="ARBA00022630"/>
    </source>
</evidence>
<dbReference type="PANTHER" id="PTHR45754">
    <property type="entry name" value="METHYLENETETRAHYDROFOLATE REDUCTASE"/>
    <property type="match status" value="1"/>
</dbReference>
<name>F4LLK8_TREBD</name>
<keyword evidence="4" id="KW-0028">Amino-acid biosynthesis</keyword>